<organism evidence="5 6">
    <name type="scientific">Lentzea tibetensis</name>
    <dbReference type="NCBI Taxonomy" id="2591470"/>
    <lineage>
        <taxon>Bacteria</taxon>
        <taxon>Bacillati</taxon>
        <taxon>Actinomycetota</taxon>
        <taxon>Actinomycetes</taxon>
        <taxon>Pseudonocardiales</taxon>
        <taxon>Pseudonocardiaceae</taxon>
        <taxon>Lentzea</taxon>
    </lineage>
</organism>
<dbReference type="InterPro" id="IPR023430">
    <property type="entry name" value="Pept_HybD-like_dom_sf"/>
</dbReference>
<dbReference type="RefSeq" id="WP_146349004.1">
    <property type="nucleotide sequence ID" value="NZ_VOBR01000001.1"/>
</dbReference>
<dbReference type="Proteomes" id="UP000316639">
    <property type="component" value="Unassembled WGS sequence"/>
</dbReference>
<dbReference type="SUPFAM" id="SSF53163">
    <property type="entry name" value="HybD-like"/>
    <property type="match status" value="1"/>
</dbReference>
<dbReference type="PANTHER" id="PTHR30302:SF1">
    <property type="entry name" value="HYDROGENASE 2 MATURATION PROTEASE"/>
    <property type="match status" value="1"/>
</dbReference>
<dbReference type="CDD" id="cd06068">
    <property type="entry name" value="H2MP_like-1"/>
    <property type="match status" value="1"/>
</dbReference>
<protein>
    <submittedName>
        <fullName evidence="5">Hydrogenase maturation protease</fullName>
    </submittedName>
</protein>
<comment type="caution">
    <text evidence="5">The sequence shown here is derived from an EMBL/GenBank/DDBJ whole genome shotgun (WGS) entry which is preliminary data.</text>
</comment>
<sequence length="156" mass="16459">MTRMLVAGVGNVLLGDDGFGCEVARRLCSLDVPEDVRVKDFGIRGVHLAYELLDGWDVLVLVDASPRGLEPGSVTVLEVDVSTVDAAPLDAHDLDPDKVLGLLRALGGSVHRVLLVACEPADTSPHLGLSPAVEAAVEPALRAVQRFVATKEELCS</sequence>
<evidence type="ECO:0000256" key="2">
    <source>
        <dbReference type="ARBA" id="ARBA00022670"/>
    </source>
</evidence>
<dbReference type="PRINTS" id="PR00446">
    <property type="entry name" value="HYDRGNUPTAKE"/>
</dbReference>
<keyword evidence="2 5" id="KW-0645">Protease</keyword>
<evidence type="ECO:0000313" key="5">
    <source>
        <dbReference type="EMBL" id="TWP54221.1"/>
    </source>
</evidence>
<dbReference type="GO" id="GO:0008047">
    <property type="term" value="F:enzyme activator activity"/>
    <property type="evidence" value="ECO:0007669"/>
    <property type="project" value="InterPro"/>
</dbReference>
<reference evidence="5 6" key="1">
    <citation type="submission" date="2019-07" db="EMBL/GenBank/DDBJ databases">
        <title>Lentzea xizangensis sp. nov., isolated from Qinghai-Tibetan Plateau Soils.</title>
        <authorList>
            <person name="Huang J."/>
        </authorList>
    </citation>
    <scope>NUCLEOTIDE SEQUENCE [LARGE SCALE GENOMIC DNA]</scope>
    <source>
        <strain evidence="5 6">FXJ1.1311</strain>
    </source>
</reference>
<proteinExistence type="inferred from homology"/>
<keyword evidence="4" id="KW-0378">Hydrolase</keyword>
<evidence type="ECO:0000313" key="6">
    <source>
        <dbReference type="Proteomes" id="UP000316639"/>
    </source>
</evidence>
<evidence type="ECO:0000256" key="4">
    <source>
        <dbReference type="ARBA" id="ARBA00022801"/>
    </source>
</evidence>
<keyword evidence="3" id="KW-0064">Aspartyl protease</keyword>
<name>A0A563F380_9PSEU</name>
<dbReference type="NCBIfam" id="TIGR00072">
    <property type="entry name" value="hydrog_prot"/>
    <property type="match status" value="1"/>
</dbReference>
<dbReference type="AlphaFoldDB" id="A0A563F380"/>
<dbReference type="PANTHER" id="PTHR30302">
    <property type="entry name" value="HYDROGENASE 1 MATURATION PROTEASE"/>
    <property type="match status" value="1"/>
</dbReference>
<dbReference type="GO" id="GO:0016485">
    <property type="term" value="P:protein processing"/>
    <property type="evidence" value="ECO:0007669"/>
    <property type="project" value="TreeGrafter"/>
</dbReference>
<keyword evidence="6" id="KW-1185">Reference proteome</keyword>
<comment type="similarity">
    <text evidence="1">Belongs to the peptidase A31 family.</text>
</comment>
<gene>
    <name evidence="5" type="ORF">FKR81_01290</name>
</gene>
<dbReference type="GO" id="GO:0004190">
    <property type="term" value="F:aspartic-type endopeptidase activity"/>
    <property type="evidence" value="ECO:0007669"/>
    <property type="project" value="UniProtKB-KW"/>
</dbReference>
<dbReference type="EMBL" id="VOBR01000001">
    <property type="protein sequence ID" value="TWP54221.1"/>
    <property type="molecule type" value="Genomic_DNA"/>
</dbReference>
<dbReference type="OrthoDB" id="3828930at2"/>
<dbReference type="Pfam" id="PF01750">
    <property type="entry name" value="HycI"/>
    <property type="match status" value="1"/>
</dbReference>
<accession>A0A563F380</accession>
<dbReference type="Gene3D" id="3.40.50.1450">
    <property type="entry name" value="HybD-like"/>
    <property type="match status" value="1"/>
</dbReference>
<evidence type="ECO:0000256" key="3">
    <source>
        <dbReference type="ARBA" id="ARBA00022750"/>
    </source>
</evidence>
<evidence type="ECO:0000256" key="1">
    <source>
        <dbReference type="ARBA" id="ARBA00006814"/>
    </source>
</evidence>
<dbReference type="InterPro" id="IPR000671">
    <property type="entry name" value="Peptidase_A31"/>
</dbReference>